<sequence length="160" mass="18662">MDRYAELQQLQQESRRVNAKSRYMEGKWMQMLCWLDCHMSEHCLVERDIIDTFAFAGLFFPGEKYGEYIASWRKRLPGRTKLVDNEFKAGQLPYYRVWRSITTMPESFWPPARGLDAFRPPGKADSAREWDAITRPLLARRYKAGIIAPFFDADSKGAIG</sequence>
<dbReference type="AlphaFoldDB" id="A0A139ITU2"/>
<keyword evidence="2" id="KW-1185">Reference proteome</keyword>
<gene>
    <name evidence="1" type="ORF">AC579_4596</name>
</gene>
<accession>A0A139ITU2</accession>
<evidence type="ECO:0000313" key="2">
    <source>
        <dbReference type="Proteomes" id="UP000073492"/>
    </source>
</evidence>
<evidence type="ECO:0000313" key="1">
    <source>
        <dbReference type="EMBL" id="KXT18032.1"/>
    </source>
</evidence>
<comment type="caution">
    <text evidence="1">The sequence shown here is derived from an EMBL/GenBank/DDBJ whole genome shotgun (WGS) entry which is preliminary data.</text>
</comment>
<proteinExistence type="predicted"/>
<protein>
    <submittedName>
        <fullName evidence="1">Uncharacterized protein</fullName>
    </submittedName>
</protein>
<name>A0A139ITU2_9PEZI</name>
<dbReference type="OrthoDB" id="3650471at2759"/>
<organism evidence="1 2">
    <name type="scientific">Pseudocercospora musae</name>
    <dbReference type="NCBI Taxonomy" id="113226"/>
    <lineage>
        <taxon>Eukaryota</taxon>
        <taxon>Fungi</taxon>
        <taxon>Dikarya</taxon>
        <taxon>Ascomycota</taxon>
        <taxon>Pezizomycotina</taxon>
        <taxon>Dothideomycetes</taxon>
        <taxon>Dothideomycetidae</taxon>
        <taxon>Mycosphaerellales</taxon>
        <taxon>Mycosphaerellaceae</taxon>
        <taxon>Pseudocercospora</taxon>
    </lineage>
</organism>
<reference evidence="1 2" key="1">
    <citation type="submission" date="2015-07" db="EMBL/GenBank/DDBJ databases">
        <title>Comparative genomics of the Sigatoka disease complex on banana suggests a link between parallel evolutionary changes in Pseudocercospora fijiensis and Pseudocercospora eumusae and increased virulence on the banana host.</title>
        <authorList>
            <person name="Chang T.-C."/>
            <person name="Salvucci A."/>
            <person name="Crous P.W."/>
            <person name="Stergiopoulos I."/>
        </authorList>
    </citation>
    <scope>NUCLEOTIDE SEQUENCE [LARGE SCALE GENOMIC DNA]</scope>
    <source>
        <strain evidence="1 2">CBS 116634</strain>
    </source>
</reference>
<dbReference type="EMBL" id="LFZO01000011">
    <property type="protein sequence ID" value="KXT18032.1"/>
    <property type="molecule type" value="Genomic_DNA"/>
</dbReference>
<dbReference type="Proteomes" id="UP000073492">
    <property type="component" value="Unassembled WGS sequence"/>
</dbReference>